<dbReference type="Gene3D" id="3.40.50.300">
    <property type="entry name" value="P-loop containing nucleotide triphosphate hydrolases"/>
    <property type="match status" value="1"/>
</dbReference>
<gene>
    <name evidence="1" type="ORF">phiOH_p58</name>
</gene>
<reference evidence="1 2" key="1">
    <citation type="submission" date="2020-02" db="EMBL/GenBank/DDBJ databases">
        <title>Identification and Characterization of First Virulent Phages, Including a Novel Jumbo Virus, Infecting Ochrobactrum spp.</title>
        <authorList>
            <person name="Decewicz P."/>
            <person name="Golec P."/>
            <person name="Szymczak M."/>
            <person name="Radlinska M."/>
            <person name="Dziewit L."/>
        </authorList>
    </citation>
    <scope>NUCLEOTIDE SEQUENCE [LARGE SCALE GENOMIC DNA]</scope>
</reference>
<proteinExistence type="predicted"/>
<dbReference type="InterPro" id="IPR027417">
    <property type="entry name" value="P-loop_NTPase"/>
</dbReference>
<organism evidence="1 2">
    <name type="scientific">Ochrobactrum phage vB_OspP_OH</name>
    <dbReference type="NCBI Taxonomy" id="2712957"/>
    <lineage>
        <taxon>Viruses</taxon>
        <taxon>Duplodnaviria</taxon>
        <taxon>Heunggongvirae</taxon>
        <taxon>Uroviricota</taxon>
        <taxon>Caudoviricetes</taxon>
        <taxon>Wolominvirus</taxon>
        <taxon>Wolominvirus OH</taxon>
    </lineage>
</organism>
<dbReference type="Gene3D" id="3.30.420.280">
    <property type="match status" value="1"/>
</dbReference>
<evidence type="ECO:0000313" key="1">
    <source>
        <dbReference type="EMBL" id="QIG66114.1"/>
    </source>
</evidence>
<dbReference type="Pfam" id="PF03237">
    <property type="entry name" value="Terminase_6N"/>
    <property type="match status" value="1"/>
</dbReference>
<dbReference type="Proteomes" id="UP000503046">
    <property type="component" value="Segment"/>
</dbReference>
<protein>
    <submittedName>
        <fullName evidence="1">Terminase large subunit</fullName>
    </submittedName>
</protein>
<accession>A0A6G6XXQ6</accession>
<dbReference type="EMBL" id="MT028492">
    <property type="protein sequence ID" value="QIG66114.1"/>
    <property type="molecule type" value="Genomic_DNA"/>
</dbReference>
<evidence type="ECO:0000313" key="2">
    <source>
        <dbReference type="Proteomes" id="UP000503046"/>
    </source>
</evidence>
<name>A0A6G6XXQ6_9CAUD</name>
<sequence length="443" mass="50145">MNDAAPKTEARVVTIPYIPRRHFLPLHQSKRRFKFVVAHRRAGKSVAAINEMIKQALLNQRKDPPPRYGYVGPSFEQTKDLIWGYLKQFAGGIPGVAFSEGELTCRFPNGASIRLYGGAAAYERMRGLYFDGIMLDEFAMLNPTVFSTVVRPCLADYRGWAICSGTSAGDDHFHELKKRVEKDMMAKGEQSNWDMFIIPVTETDALHPDEVIEMTQDMSENEYAREMLCSFDAPIEGAYYGDLINDAKLKGRVCQVPFDPAALVTTWWDLGIDDYMCIWFVQRVGREIHVIDYYENSGKGLDFYVNVLNEKSKEHGYNYNVDVCPPDIRVRELGTGRSRFEVLTGLNRDVFVSPQHRVEDGIEAVRSILPMCYFDKEKTASGLSALQNYHRSKAGKPVHNWASHGADAFRYGAVSFDQLNAIAGAGNVTRLNGRLRRRVRGVR</sequence>
<keyword evidence="2" id="KW-1185">Reference proteome</keyword>